<dbReference type="GO" id="GO:0034194">
    <property type="term" value="P:D-galactonate catabolic process"/>
    <property type="evidence" value="ECO:0007669"/>
    <property type="project" value="InterPro"/>
</dbReference>
<name>A0A1G4SBR3_9CAUL</name>
<sequence length="309" mass="33236">MKIDHMTYAAPALLAADWGTTNFRLFLFGTDGRIIAKHTANIGLKNLGVLTFEQALLSVMKGDFDRPDLPILLSGMVGSRTGWVEAPYQSCPSSLKDIASHLVDAPSDRLKVKIVPGLRAPADHEGLLNVMRGEETQLFGLSATLGDGVFVLPGTHSKWAAVENNVIEGFSSYMTGEMFQVLKRHSILGDLMDNDRDDEAAFTLGVDRAMADKSFLSLVFSVRTEGLFGHIAPESLSSYLSGLLIGSEIRAESIRHGIRPVGIVGDGTLSNLYKRALTHTGFTDVTIHDGDAAAAAGLWAIAQQGKLVL</sequence>
<gene>
    <name evidence="1" type="ORF">SAMN02927928_2532</name>
</gene>
<dbReference type="Proteomes" id="UP000199150">
    <property type="component" value="Unassembled WGS sequence"/>
</dbReference>
<dbReference type="Gene3D" id="3.30.420.300">
    <property type="entry name" value="2-keto-3-deoxy-galactonokinase, substrate binding domain"/>
    <property type="match status" value="1"/>
</dbReference>
<protein>
    <submittedName>
        <fullName evidence="1">2-dehydro-3-deoxygalactonokinase</fullName>
    </submittedName>
</protein>
<dbReference type="InterPro" id="IPR042257">
    <property type="entry name" value="DGOK_C"/>
</dbReference>
<keyword evidence="1" id="KW-0418">Kinase</keyword>
<dbReference type="GO" id="GO:0008671">
    <property type="term" value="F:2-dehydro-3-deoxygalactonokinase activity"/>
    <property type="evidence" value="ECO:0007669"/>
    <property type="project" value="InterPro"/>
</dbReference>
<evidence type="ECO:0000313" key="2">
    <source>
        <dbReference type="Proteomes" id="UP000199150"/>
    </source>
</evidence>
<dbReference type="InterPro" id="IPR042258">
    <property type="entry name" value="DGOK_N"/>
</dbReference>
<reference evidence="2" key="1">
    <citation type="submission" date="2016-10" db="EMBL/GenBank/DDBJ databases">
        <authorList>
            <person name="Varghese N."/>
            <person name="Submissions S."/>
        </authorList>
    </citation>
    <scope>NUCLEOTIDE SEQUENCE [LARGE SCALE GENOMIC DNA]</scope>
    <source>
        <strain evidence="2">CGMCC 1.3431</strain>
    </source>
</reference>
<dbReference type="InterPro" id="IPR007729">
    <property type="entry name" value="DGOK"/>
</dbReference>
<organism evidence="1 2">
    <name type="scientific">Asticcacaulis taihuensis</name>
    <dbReference type="NCBI Taxonomy" id="260084"/>
    <lineage>
        <taxon>Bacteria</taxon>
        <taxon>Pseudomonadati</taxon>
        <taxon>Pseudomonadota</taxon>
        <taxon>Alphaproteobacteria</taxon>
        <taxon>Caulobacterales</taxon>
        <taxon>Caulobacteraceae</taxon>
        <taxon>Asticcacaulis</taxon>
    </lineage>
</organism>
<accession>A0A1G4SBR3</accession>
<dbReference type="EMBL" id="FMTS01000004">
    <property type="protein sequence ID" value="SCW66506.1"/>
    <property type="molecule type" value="Genomic_DNA"/>
</dbReference>
<dbReference type="Pfam" id="PF05035">
    <property type="entry name" value="DGOK"/>
    <property type="match status" value="1"/>
</dbReference>
<dbReference type="AlphaFoldDB" id="A0A1G4SBR3"/>
<keyword evidence="2" id="KW-1185">Reference proteome</keyword>
<dbReference type="Gene3D" id="3.30.420.310">
    <property type="entry name" value="2-keto-3-deoxy-galactonokinase, C-terminal domain"/>
    <property type="match status" value="1"/>
</dbReference>
<evidence type="ECO:0000313" key="1">
    <source>
        <dbReference type="EMBL" id="SCW66506.1"/>
    </source>
</evidence>
<dbReference type="STRING" id="260084.SAMN02927928_2532"/>
<dbReference type="CDD" id="cd24012">
    <property type="entry name" value="ASKHA_NBD_KDGal-kinase"/>
    <property type="match status" value="1"/>
</dbReference>
<keyword evidence="1" id="KW-0808">Transferase</keyword>
<proteinExistence type="predicted"/>